<dbReference type="Proteomes" id="UP000585474">
    <property type="component" value="Unassembled WGS sequence"/>
</dbReference>
<gene>
    <name evidence="3" type="ORF">Acr_03g0014520</name>
</gene>
<evidence type="ECO:0000313" key="3">
    <source>
        <dbReference type="EMBL" id="GFY84678.1"/>
    </source>
</evidence>
<accession>A0A7J0EDW4</accession>
<comment type="caution">
    <text evidence="3">The sequence shown here is derived from an EMBL/GenBank/DDBJ whole genome shotgun (WGS) entry which is preliminary data.</text>
</comment>
<dbReference type="Pfam" id="PF01167">
    <property type="entry name" value="Tub"/>
    <property type="match status" value="1"/>
</dbReference>
<feature type="region of interest" description="Disordered" evidence="1">
    <location>
        <begin position="1"/>
        <end position="44"/>
    </location>
</feature>
<organism evidence="3 4">
    <name type="scientific">Actinidia rufa</name>
    <dbReference type="NCBI Taxonomy" id="165716"/>
    <lineage>
        <taxon>Eukaryota</taxon>
        <taxon>Viridiplantae</taxon>
        <taxon>Streptophyta</taxon>
        <taxon>Embryophyta</taxon>
        <taxon>Tracheophyta</taxon>
        <taxon>Spermatophyta</taxon>
        <taxon>Magnoliopsida</taxon>
        <taxon>eudicotyledons</taxon>
        <taxon>Gunneridae</taxon>
        <taxon>Pentapetalae</taxon>
        <taxon>asterids</taxon>
        <taxon>Ericales</taxon>
        <taxon>Actinidiaceae</taxon>
        <taxon>Actinidia</taxon>
    </lineage>
</organism>
<reference evidence="3 4" key="1">
    <citation type="submission" date="2019-07" db="EMBL/GenBank/DDBJ databases">
        <title>De Novo Assembly of kiwifruit Actinidia rufa.</title>
        <authorList>
            <person name="Sugita-Konishi S."/>
            <person name="Sato K."/>
            <person name="Mori E."/>
            <person name="Abe Y."/>
            <person name="Kisaki G."/>
            <person name="Hamano K."/>
            <person name="Suezawa K."/>
            <person name="Otani M."/>
            <person name="Fukuda T."/>
            <person name="Manabe T."/>
            <person name="Gomi K."/>
            <person name="Tabuchi M."/>
            <person name="Akimitsu K."/>
            <person name="Kataoka I."/>
        </authorList>
    </citation>
    <scope>NUCLEOTIDE SEQUENCE [LARGE SCALE GENOMIC DNA]</scope>
    <source>
        <strain evidence="4">cv. Fuchu</strain>
    </source>
</reference>
<evidence type="ECO:0000313" key="4">
    <source>
        <dbReference type="Proteomes" id="UP000585474"/>
    </source>
</evidence>
<dbReference type="OrthoDB" id="1913984at2759"/>
<dbReference type="InterPro" id="IPR025659">
    <property type="entry name" value="Tubby-like_C"/>
</dbReference>
<name>A0A7J0EDW4_9ERIC</name>
<dbReference type="AlphaFoldDB" id="A0A7J0EDW4"/>
<dbReference type="EMBL" id="BJWL01000003">
    <property type="protein sequence ID" value="GFY84678.1"/>
    <property type="molecule type" value="Genomic_DNA"/>
</dbReference>
<dbReference type="PANTHER" id="PTHR15827:SF2">
    <property type="entry name" value="CYCLIN-DEPENDENT KINASE 2-INTERACTING PROTEIN"/>
    <property type="match status" value="1"/>
</dbReference>
<dbReference type="PANTHER" id="PTHR15827">
    <property type="entry name" value="CYCLIN-DEPENDENT KINASE 2-INTERACTING PROTEIN"/>
    <property type="match status" value="1"/>
</dbReference>
<evidence type="ECO:0000256" key="1">
    <source>
        <dbReference type="SAM" id="MobiDB-lite"/>
    </source>
</evidence>
<feature type="compositionally biased region" description="Polar residues" evidence="1">
    <location>
        <begin position="28"/>
        <end position="38"/>
    </location>
</feature>
<protein>
    <recommendedName>
        <fullName evidence="2">Tubby C-terminal domain-containing protein</fullName>
    </recommendedName>
</protein>
<dbReference type="InterPro" id="IPR000007">
    <property type="entry name" value="Tubby_C"/>
</dbReference>
<proteinExistence type="predicted"/>
<keyword evidence="4" id="KW-1185">Reference proteome</keyword>
<feature type="domain" description="Tubby C-terminal" evidence="2">
    <location>
        <begin position="482"/>
        <end position="533"/>
    </location>
</feature>
<evidence type="ECO:0000259" key="2">
    <source>
        <dbReference type="Pfam" id="PF01167"/>
    </source>
</evidence>
<sequence length="539" mass="60218">MEENLASTSSSQPLSPPPSFESTKLKHQNPSTESSISSPLPPSVTRLWRPAAQRNLRNQWYMNAMELGVLSDMPDIRKKACWKLFKQQKLYRSKLLSSYKDMVDVVMHMVKTSRSMRTFLKGSSSLLVQFSSNSEDKNDQGDGRGIPVYAFWSISYFGKRQYQYATLIFPLLHVPDHLSQFACIPSTHILDIDMNEQRLLVVELLSISSEEVPVNGVCWLDELYPGEFDDLCICGLYSTEVCEPVRPKINDWKSDTSSDQSNRQPDHDILQVAGRTISTRDFLGSMGAPDTLVHPSDSNRPSSICMDDVGSRYLGTGSLGPRLVVRATDPAGLMTLSDAAAVRLLRLLHKLPSQFRLALRVGGLILWSCPRMVSILPLGPTSSVCYQPGYVPFRPTGSEVNVALARIVPVFGNVYTELWRKGPSSLLHSDSSMEAPALARKVQDDKIGNLQWVITGGILEDPNTTHCWTMKDWEAKMDKIHQLFSRTPHYNSNNGKQTILQLGRVGKAKSVMDYRYPLTGFQAFCICLASIDSKLCCAL</sequence>
<dbReference type="PRINTS" id="PR01573">
    <property type="entry name" value="SUPERTUBBY"/>
</dbReference>
<dbReference type="Gene3D" id="3.20.90.10">
    <property type="entry name" value="Tubby Protein, Chain A"/>
    <property type="match status" value="1"/>
</dbReference>
<dbReference type="SUPFAM" id="SSF54518">
    <property type="entry name" value="Tubby C-terminal domain-like"/>
    <property type="match status" value="1"/>
</dbReference>